<gene>
    <name evidence="5" type="primary">mdcG</name>
    <name evidence="5" type="ORF">AMOR_44950</name>
</gene>
<protein>
    <submittedName>
        <fullName evidence="5">Phosphoribosyl-dephospho-CoA transferase</fullName>
    </submittedName>
</protein>
<reference evidence="6" key="1">
    <citation type="journal article" date="2022" name="Int. J. Syst. Evol. Microbiol.">
        <title>Anaeromyxobacter oryzae sp. nov., Anaeromyxobacter diazotrophicus sp. nov. and Anaeromyxobacter paludicola sp. nov., isolated from paddy soils.</title>
        <authorList>
            <person name="Itoh H."/>
            <person name="Xu Z."/>
            <person name="Mise K."/>
            <person name="Masuda Y."/>
            <person name="Ushijima N."/>
            <person name="Hayakawa C."/>
            <person name="Shiratori Y."/>
            <person name="Senoo K."/>
        </authorList>
    </citation>
    <scope>NUCLEOTIDE SEQUENCE [LARGE SCALE GENOMIC DNA]</scope>
    <source>
        <strain evidence="6">Red232</strain>
    </source>
</reference>
<dbReference type="RefSeq" id="WP_248354388.1">
    <property type="nucleotide sequence ID" value="NZ_AP025591.1"/>
</dbReference>
<name>A0ABM7X126_9BACT</name>
<keyword evidence="2" id="KW-0548">Nucleotidyltransferase</keyword>
<dbReference type="EMBL" id="AP025591">
    <property type="protein sequence ID" value="BDG05499.1"/>
    <property type="molecule type" value="Genomic_DNA"/>
</dbReference>
<dbReference type="Pfam" id="PF10620">
    <property type="entry name" value="MdcG"/>
    <property type="match status" value="1"/>
</dbReference>
<keyword evidence="6" id="KW-1185">Reference proteome</keyword>
<evidence type="ECO:0000259" key="4">
    <source>
        <dbReference type="Pfam" id="PF20866"/>
    </source>
</evidence>
<evidence type="ECO:0000259" key="3">
    <source>
        <dbReference type="Pfam" id="PF10620"/>
    </source>
</evidence>
<dbReference type="GO" id="GO:0016740">
    <property type="term" value="F:transferase activity"/>
    <property type="evidence" value="ECO:0007669"/>
    <property type="project" value="UniProtKB-KW"/>
</dbReference>
<evidence type="ECO:0000256" key="1">
    <source>
        <dbReference type="ARBA" id="ARBA00022679"/>
    </source>
</evidence>
<accession>A0ABM7X126</accession>
<feature type="domain" description="Phosphoribosyl-dephospho-CoA transferase MdcG N-terminal" evidence="4">
    <location>
        <begin position="10"/>
        <end position="67"/>
    </location>
</feature>
<feature type="domain" description="Phosphoribosyl-dephospho-CoA transferase MdcG C-terminal" evidence="3">
    <location>
        <begin position="70"/>
        <end position="187"/>
    </location>
</feature>
<dbReference type="Proteomes" id="UP001162891">
    <property type="component" value="Chromosome"/>
</dbReference>
<sequence length="203" mass="20720">MRLPADAACAAELARWLDLARPAVVRRHEPGLGAAEVALGVPLPPARGGTRIAFAAEAAALARVAAPLGLRDAIRAAPCAWRAPLAELTAEARAAGLVLRVHGSLAWQALTGDAYLRDGSDVDLLVPARGAAAVARALALLGRWASRAPPPLDGELVVAAGGVAWRELLAAPARVLLKGDDGVSLVPLEEVLGPRPARAGGEP</sequence>
<keyword evidence="1 5" id="KW-0808">Transferase</keyword>
<dbReference type="InterPro" id="IPR049180">
    <property type="entry name" value="MdcG_C"/>
</dbReference>
<evidence type="ECO:0000256" key="2">
    <source>
        <dbReference type="ARBA" id="ARBA00022695"/>
    </source>
</evidence>
<evidence type="ECO:0000313" key="5">
    <source>
        <dbReference type="EMBL" id="BDG05499.1"/>
    </source>
</evidence>
<dbReference type="InterPro" id="IPR048903">
    <property type="entry name" value="MdcG_N"/>
</dbReference>
<evidence type="ECO:0000313" key="6">
    <source>
        <dbReference type="Proteomes" id="UP001162891"/>
    </source>
</evidence>
<dbReference type="InterPro" id="IPR017557">
    <property type="entry name" value="Holo-ACP_synthase"/>
</dbReference>
<proteinExistence type="predicted"/>
<dbReference type="NCBIfam" id="TIGR03135">
    <property type="entry name" value="malonate_mdcG"/>
    <property type="match status" value="1"/>
</dbReference>
<organism evidence="5 6">
    <name type="scientific">Anaeromyxobacter oryzae</name>
    <dbReference type="NCBI Taxonomy" id="2918170"/>
    <lineage>
        <taxon>Bacteria</taxon>
        <taxon>Pseudomonadati</taxon>
        <taxon>Myxococcota</taxon>
        <taxon>Myxococcia</taxon>
        <taxon>Myxococcales</taxon>
        <taxon>Cystobacterineae</taxon>
        <taxon>Anaeromyxobacteraceae</taxon>
        <taxon>Anaeromyxobacter</taxon>
    </lineage>
</organism>
<dbReference type="Pfam" id="PF20866">
    <property type="entry name" value="MdcG_N"/>
    <property type="match status" value="1"/>
</dbReference>